<dbReference type="OrthoDB" id="291007at2759"/>
<proteinExistence type="predicted"/>
<name>A0A9W8Z0M9_9PLEO</name>
<organism evidence="1 2">
    <name type="scientific">Didymella pomorum</name>
    <dbReference type="NCBI Taxonomy" id="749634"/>
    <lineage>
        <taxon>Eukaryota</taxon>
        <taxon>Fungi</taxon>
        <taxon>Dikarya</taxon>
        <taxon>Ascomycota</taxon>
        <taxon>Pezizomycotina</taxon>
        <taxon>Dothideomycetes</taxon>
        <taxon>Pleosporomycetidae</taxon>
        <taxon>Pleosporales</taxon>
        <taxon>Pleosporineae</taxon>
        <taxon>Didymellaceae</taxon>
        <taxon>Didymella</taxon>
    </lineage>
</organism>
<keyword evidence="2" id="KW-1185">Reference proteome</keyword>
<dbReference type="Proteomes" id="UP001140510">
    <property type="component" value="Unassembled WGS sequence"/>
</dbReference>
<accession>A0A9W8Z0M9</accession>
<gene>
    <name evidence="1" type="ORF">N0V91_010699</name>
</gene>
<dbReference type="AlphaFoldDB" id="A0A9W8Z0M9"/>
<evidence type="ECO:0000313" key="2">
    <source>
        <dbReference type="Proteomes" id="UP001140510"/>
    </source>
</evidence>
<protein>
    <recommendedName>
        <fullName evidence="3">Metalloendopeptidase</fullName>
    </recommendedName>
</protein>
<dbReference type="EMBL" id="JAPEVA010000149">
    <property type="protein sequence ID" value="KAJ4395679.1"/>
    <property type="molecule type" value="Genomic_DNA"/>
</dbReference>
<reference evidence="1" key="1">
    <citation type="submission" date="2022-10" db="EMBL/GenBank/DDBJ databases">
        <title>Tapping the CABI collections for fungal endophytes: first genome assemblies for Collariella, Neodidymelliopsis, Ascochyta clinopodiicola, Didymella pomorum, Didymosphaeria variabile, Neocosmospora piperis and Neocucurbitaria cava.</title>
        <authorList>
            <person name="Hill R."/>
        </authorList>
    </citation>
    <scope>NUCLEOTIDE SEQUENCE</scope>
    <source>
        <strain evidence="1">IMI 355091</strain>
    </source>
</reference>
<evidence type="ECO:0008006" key="3">
    <source>
        <dbReference type="Google" id="ProtNLM"/>
    </source>
</evidence>
<evidence type="ECO:0000313" key="1">
    <source>
        <dbReference type="EMBL" id="KAJ4395679.1"/>
    </source>
</evidence>
<comment type="caution">
    <text evidence="1">The sequence shown here is derived from an EMBL/GenBank/DDBJ whole genome shotgun (WGS) entry which is preliminary data.</text>
</comment>
<sequence>MVFWLDFEQEEYPHKELGGSATIRYIPEEWDNRPQRHQMHLSWADWHMKRRAWTTGLLHTRLVMSWALHMSTSALIISSATAPSTPNWSPGKAFVSHHMSIRLKEYVDLWHQDKNGRLNGADHRYTVTPGVYYDLNSIMHYPSRMNIAEGRDQHKAKDLPLVAWKQVTPAPPAEVNFGNAEPLYMNIKPTDEDCQGVKNWYPC</sequence>